<evidence type="ECO:0000313" key="3">
    <source>
        <dbReference type="Proteomes" id="UP000197097"/>
    </source>
</evidence>
<accession>A0A246K4D2</accession>
<evidence type="ECO:0000313" key="2">
    <source>
        <dbReference type="EMBL" id="OWR00329.1"/>
    </source>
</evidence>
<dbReference type="SMART" id="SM00347">
    <property type="entry name" value="HTH_MARR"/>
    <property type="match status" value="1"/>
</dbReference>
<gene>
    <name evidence="2" type="ORF">CDQ91_06145</name>
</gene>
<dbReference type="RefSeq" id="WP_088471819.1">
    <property type="nucleotide sequence ID" value="NZ_NISJ01000002.1"/>
</dbReference>
<dbReference type="InterPro" id="IPR036388">
    <property type="entry name" value="WH-like_DNA-bd_sf"/>
</dbReference>
<dbReference type="Gene3D" id="1.10.10.10">
    <property type="entry name" value="Winged helix-like DNA-binding domain superfamily/Winged helix DNA-binding domain"/>
    <property type="match status" value="1"/>
</dbReference>
<name>A0A246K4D2_9SPHN</name>
<dbReference type="EMBL" id="NISJ01000002">
    <property type="protein sequence ID" value="OWR00329.1"/>
    <property type="molecule type" value="Genomic_DNA"/>
</dbReference>
<keyword evidence="3" id="KW-1185">Reference proteome</keyword>
<protein>
    <submittedName>
        <fullName evidence="2">MarR family transcriptional regulator</fullName>
    </submittedName>
</protein>
<feature type="domain" description="HTH marR-type" evidence="1">
    <location>
        <begin position="71"/>
        <end position="171"/>
    </location>
</feature>
<dbReference type="OrthoDB" id="7594920at2"/>
<dbReference type="GO" id="GO:0003700">
    <property type="term" value="F:DNA-binding transcription factor activity"/>
    <property type="evidence" value="ECO:0007669"/>
    <property type="project" value="InterPro"/>
</dbReference>
<dbReference type="InterPro" id="IPR036390">
    <property type="entry name" value="WH_DNA-bd_sf"/>
</dbReference>
<dbReference type="InterPro" id="IPR000835">
    <property type="entry name" value="HTH_MarR-typ"/>
</dbReference>
<evidence type="ECO:0000259" key="1">
    <source>
        <dbReference type="SMART" id="SM00347"/>
    </source>
</evidence>
<dbReference type="AlphaFoldDB" id="A0A246K4D2"/>
<comment type="caution">
    <text evidence="2">The sequence shown here is derived from an EMBL/GenBank/DDBJ whole genome shotgun (WGS) entry which is preliminary data.</text>
</comment>
<reference evidence="2 3" key="1">
    <citation type="journal article" date="2002" name="Int. J. Syst. Evol. Microbiol.">
        <title>Sphingopyxis witflariensis sp. nov., isolated from activated sludge.</title>
        <authorList>
            <person name="Kampfer P."/>
            <person name="Witzenberger R."/>
            <person name="Denner E.B."/>
            <person name="Busse H.J."/>
            <person name="Neef A."/>
        </authorList>
    </citation>
    <scope>NUCLEOTIDE SEQUENCE [LARGE SCALE GENOMIC DNA]</scope>
    <source>
        <strain evidence="2 3">DSM 14551</strain>
    </source>
</reference>
<proteinExistence type="predicted"/>
<sequence length="171" mass="18677">MQQFSNQEIAEIKSRIDQIHEMLASRGSDAPVVMDELGQARDAQALRIGVPRPALANQVAFNIQMRRTRKSHFGGAPLTGPAWDMMLDLMLAKTHGRELSASDLATGAGVPLSSGLRMIGALETHGLAKRSIDARDRRRSIVRLTESGAERMATYFEIIGAAWQEGQPRAA</sequence>
<organism evidence="2 3">
    <name type="scientific">Sphingopyxis witflariensis</name>
    <dbReference type="NCBI Taxonomy" id="173675"/>
    <lineage>
        <taxon>Bacteria</taxon>
        <taxon>Pseudomonadati</taxon>
        <taxon>Pseudomonadota</taxon>
        <taxon>Alphaproteobacteria</taxon>
        <taxon>Sphingomonadales</taxon>
        <taxon>Sphingomonadaceae</taxon>
        <taxon>Sphingopyxis</taxon>
    </lineage>
</organism>
<dbReference type="Proteomes" id="UP000197097">
    <property type="component" value="Unassembled WGS sequence"/>
</dbReference>
<dbReference type="SUPFAM" id="SSF46785">
    <property type="entry name" value="Winged helix' DNA-binding domain"/>
    <property type="match status" value="1"/>
</dbReference>